<dbReference type="InterPro" id="IPR021883">
    <property type="entry name" value="LPA1-like"/>
</dbReference>
<dbReference type="Pfam" id="PF11998">
    <property type="entry name" value="DUF3493"/>
    <property type="match status" value="1"/>
</dbReference>
<evidence type="ECO:0000256" key="1">
    <source>
        <dbReference type="SAM" id="Phobius"/>
    </source>
</evidence>
<keyword evidence="4" id="KW-1185">Reference proteome</keyword>
<organism evidence="3 4">
    <name type="scientific">Fistulifera solaris</name>
    <name type="common">Oleaginous diatom</name>
    <dbReference type="NCBI Taxonomy" id="1519565"/>
    <lineage>
        <taxon>Eukaryota</taxon>
        <taxon>Sar</taxon>
        <taxon>Stramenopiles</taxon>
        <taxon>Ochrophyta</taxon>
        <taxon>Bacillariophyta</taxon>
        <taxon>Bacillariophyceae</taxon>
        <taxon>Bacillariophycidae</taxon>
        <taxon>Naviculales</taxon>
        <taxon>Naviculaceae</taxon>
        <taxon>Fistulifera</taxon>
    </lineage>
</organism>
<dbReference type="EMBL" id="BDSP01000173">
    <property type="protein sequence ID" value="GAX21864.1"/>
    <property type="molecule type" value="Genomic_DNA"/>
</dbReference>
<evidence type="ECO:0000313" key="3">
    <source>
        <dbReference type="EMBL" id="GAX21864.1"/>
    </source>
</evidence>
<gene>
    <name evidence="3" type="ORF">FisN_30Hh065</name>
</gene>
<dbReference type="PANTHER" id="PTHR35498">
    <property type="entry name" value="PROTEIN LOW PSII ACCUMULATION 1, CHLOROPLASTIC"/>
    <property type="match status" value="1"/>
</dbReference>
<evidence type="ECO:0000313" key="4">
    <source>
        <dbReference type="Proteomes" id="UP000198406"/>
    </source>
</evidence>
<dbReference type="PANTHER" id="PTHR35498:SF1">
    <property type="entry name" value="LOW PSII ACCUMULATION-LIKE PROTEIN"/>
    <property type="match status" value="1"/>
</dbReference>
<reference evidence="3 4" key="1">
    <citation type="journal article" date="2015" name="Plant Cell">
        <title>Oil accumulation by the oleaginous diatom Fistulifera solaris as revealed by the genome and transcriptome.</title>
        <authorList>
            <person name="Tanaka T."/>
            <person name="Maeda Y."/>
            <person name="Veluchamy A."/>
            <person name="Tanaka M."/>
            <person name="Abida H."/>
            <person name="Marechal E."/>
            <person name="Bowler C."/>
            <person name="Muto M."/>
            <person name="Sunaga Y."/>
            <person name="Tanaka M."/>
            <person name="Yoshino T."/>
            <person name="Taniguchi T."/>
            <person name="Fukuda Y."/>
            <person name="Nemoto M."/>
            <person name="Matsumoto M."/>
            <person name="Wong P.S."/>
            <person name="Aburatani S."/>
            <person name="Fujibuchi W."/>
        </authorList>
    </citation>
    <scope>NUCLEOTIDE SEQUENCE [LARGE SCALE GENOMIC DNA]</scope>
    <source>
        <strain evidence="3 4">JPCC DA0580</strain>
    </source>
</reference>
<sequence length="338" mass="36738">MHRSLLGLTLAACYVAIATAFVPPPHSSSLQPMTVTRDCSLKEKRNLEETFGGYTAKQRLREEVESPFRTVRLFFFGSSTLSALVAFYFSLLTGVKAYAGYSDAPPMEEAMQSIAINVVAVAACAAITYRDWKAGESNLARIKQGGALAKLVVQRASDESDIATLSDYRRSSRVLIAAGGKEYIAELCRSLNSDQLADKNTLPEAIQAADILLVPVLLQDARADVVRVGDTSSCWKDTTPEGDRDRNFDVNRANEVVGFPRGPMAWAEVLEPEIKTAIGQGFDVCEKGITLIIKKNGKILRRATGQPQWSGLLGTMEVLDGSKFGMPGDDEKYGTGSR</sequence>
<keyword evidence="1" id="KW-0812">Transmembrane</keyword>
<protein>
    <submittedName>
        <fullName evidence="3">Uncharacterized protein</fullName>
    </submittedName>
</protein>
<accession>A0A1Z5K6K5</accession>
<feature type="transmembrane region" description="Helical" evidence="1">
    <location>
        <begin position="110"/>
        <end position="129"/>
    </location>
</feature>
<keyword evidence="2" id="KW-0732">Signal</keyword>
<keyword evidence="1" id="KW-1133">Transmembrane helix</keyword>
<name>A0A1Z5K6K5_FISSO</name>
<dbReference type="AlphaFoldDB" id="A0A1Z5K6K5"/>
<dbReference type="InParanoid" id="A0A1Z5K6K5"/>
<feature type="chain" id="PRO_5013210141" evidence="2">
    <location>
        <begin position="21"/>
        <end position="338"/>
    </location>
</feature>
<feature type="signal peptide" evidence="2">
    <location>
        <begin position="1"/>
        <end position="20"/>
    </location>
</feature>
<comment type="caution">
    <text evidence="3">The sequence shown here is derived from an EMBL/GenBank/DDBJ whole genome shotgun (WGS) entry which is preliminary data.</text>
</comment>
<feature type="transmembrane region" description="Helical" evidence="1">
    <location>
        <begin position="73"/>
        <end position="98"/>
    </location>
</feature>
<dbReference type="Proteomes" id="UP000198406">
    <property type="component" value="Unassembled WGS sequence"/>
</dbReference>
<keyword evidence="1" id="KW-0472">Membrane</keyword>
<dbReference type="OrthoDB" id="5130at2759"/>
<evidence type="ECO:0000256" key="2">
    <source>
        <dbReference type="SAM" id="SignalP"/>
    </source>
</evidence>
<proteinExistence type="predicted"/>